<protein>
    <submittedName>
        <fullName evidence="2">2-C-methyl-D-erythritol 4-phosphate cytidylyltransferase</fullName>
    </submittedName>
</protein>
<gene>
    <name evidence="2" type="ORF">ERS852406_01965</name>
</gene>
<evidence type="ECO:0000259" key="1">
    <source>
        <dbReference type="Pfam" id="PF12804"/>
    </source>
</evidence>
<dbReference type="Pfam" id="PF12804">
    <property type="entry name" value="NTP_transf_3"/>
    <property type="match status" value="1"/>
</dbReference>
<dbReference type="RefSeq" id="WP_055227903.1">
    <property type="nucleotide sequence ID" value="NZ_CYYV01000009.1"/>
</dbReference>
<dbReference type="PANTHER" id="PTHR22603">
    <property type="entry name" value="CHOLINE/ETHANOALAMINE KINASE"/>
    <property type="match status" value="1"/>
</dbReference>
<organism evidence="2 3">
    <name type="scientific">Fusicatenibacter saccharivorans</name>
    <dbReference type="NCBI Taxonomy" id="1150298"/>
    <lineage>
        <taxon>Bacteria</taxon>
        <taxon>Bacillati</taxon>
        <taxon>Bacillota</taxon>
        <taxon>Clostridia</taxon>
        <taxon>Lachnospirales</taxon>
        <taxon>Lachnospiraceae</taxon>
        <taxon>Fusicatenibacter</taxon>
    </lineage>
</organism>
<dbReference type="GO" id="GO:0016779">
    <property type="term" value="F:nucleotidyltransferase activity"/>
    <property type="evidence" value="ECO:0007669"/>
    <property type="project" value="UniProtKB-KW"/>
</dbReference>
<dbReference type="InterPro" id="IPR029044">
    <property type="entry name" value="Nucleotide-diphossugar_trans"/>
</dbReference>
<dbReference type="CDD" id="cd05151">
    <property type="entry name" value="ChoK-like"/>
    <property type="match status" value="1"/>
</dbReference>
<keyword evidence="2" id="KW-0548">Nucleotidyltransferase</keyword>
<proteinExistence type="predicted"/>
<dbReference type="AlphaFoldDB" id="A0A174F0Q6"/>
<reference evidence="2 3" key="1">
    <citation type="submission" date="2015-09" db="EMBL/GenBank/DDBJ databases">
        <authorList>
            <consortium name="Pathogen Informatics"/>
        </authorList>
    </citation>
    <scope>NUCLEOTIDE SEQUENCE [LARGE SCALE GENOMIC DNA]</scope>
    <source>
        <strain evidence="2 3">2789STDY5608849</strain>
    </source>
</reference>
<dbReference type="SUPFAM" id="SSF56112">
    <property type="entry name" value="Protein kinase-like (PK-like)"/>
    <property type="match status" value="1"/>
</dbReference>
<dbReference type="GO" id="GO:0006646">
    <property type="term" value="P:phosphatidylethanolamine biosynthetic process"/>
    <property type="evidence" value="ECO:0007669"/>
    <property type="project" value="TreeGrafter"/>
</dbReference>
<dbReference type="SUPFAM" id="SSF53448">
    <property type="entry name" value="Nucleotide-diphospho-sugar transferases"/>
    <property type="match status" value="1"/>
</dbReference>
<dbReference type="Gene3D" id="3.30.200.20">
    <property type="entry name" value="Phosphorylase Kinase, domain 1"/>
    <property type="match status" value="1"/>
</dbReference>
<keyword evidence="2" id="KW-0808">Transferase</keyword>
<feature type="domain" description="MobA-like NTP transferase" evidence="1">
    <location>
        <begin position="69"/>
        <end position="169"/>
    </location>
</feature>
<dbReference type="InterPro" id="IPR025877">
    <property type="entry name" value="MobA-like_NTP_Trfase"/>
</dbReference>
<dbReference type="GO" id="GO:0005737">
    <property type="term" value="C:cytoplasm"/>
    <property type="evidence" value="ECO:0007669"/>
    <property type="project" value="TreeGrafter"/>
</dbReference>
<dbReference type="GO" id="GO:0004305">
    <property type="term" value="F:ethanolamine kinase activity"/>
    <property type="evidence" value="ECO:0007669"/>
    <property type="project" value="TreeGrafter"/>
</dbReference>
<dbReference type="SUPFAM" id="SSF46785">
    <property type="entry name" value="Winged helix' DNA-binding domain"/>
    <property type="match status" value="1"/>
</dbReference>
<name>A0A174F0Q6_9FIRM</name>
<dbReference type="Gene3D" id="3.90.550.10">
    <property type="entry name" value="Spore Coat Polysaccharide Biosynthesis Protein SpsA, Chain A"/>
    <property type="match status" value="1"/>
</dbReference>
<evidence type="ECO:0000313" key="2">
    <source>
        <dbReference type="EMBL" id="CUO43922.1"/>
    </source>
</evidence>
<dbReference type="PANTHER" id="PTHR22603:SF66">
    <property type="entry name" value="ETHANOLAMINE KINASE"/>
    <property type="match status" value="1"/>
</dbReference>
<sequence length="592" mass="68690">MNNSKQDILNNLIKEPFINQRILAAQTGHSLGIVNRSIKELISEGYLDEEIRPTEKTLREAKEKAPKNAIILAAGFGMRMVPINTETPKGLLEIKGERLIERTIRQLHEVGITEIYVVVGFMKEQYEYLIDEYGVELIVAPDYVSKNNLHSLKTAAAHLSNSYIIPCDIWCEKNPYSRNELYSWYMVSDLVDDDSTVRVNRKQELVVQKEQAGGNAMIGICYLLETEAEIVRERLEELGRDSRYDGAFWEETLYRKDRMIVTARVVHAADAVEINTYEQLREIDSDSSQLQTDAIQVICEALGAQQNEVTNITVLKKGMTNRSFLFSCKDKKYIMRIPGEGTDQLINRRQEAAVYQTIAGRRICDEIAYINPENGYKITEYLEGARVCDAENEEDLQKCMKKLREFHGQKLRVDHSFDLFGQMEYYESLWEGTPSAYKDYEKTKAHVLQLKDYIEANAGERVLTHIDAVPDNFLFVEENGKEEIRLIDWEYAGMQDPHVDIAMFCIYSLYKKEQVDHLIDLYFEGNCDDRTRIKIYCYIAVCGLLWSNWCEYKRKLGVEFGEYSLRQYRYAKDYYKIVQQELGEEGKEICTK</sequence>
<dbReference type="Pfam" id="PF01633">
    <property type="entry name" value="Choline_kinase"/>
    <property type="match status" value="1"/>
</dbReference>
<dbReference type="InterPro" id="IPR036390">
    <property type="entry name" value="WH_DNA-bd_sf"/>
</dbReference>
<dbReference type="Gene3D" id="3.90.1200.10">
    <property type="match status" value="1"/>
</dbReference>
<dbReference type="Proteomes" id="UP000095706">
    <property type="component" value="Unassembled WGS sequence"/>
</dbReference>
<dbReference type="Pfam" id="PF13412">
    <property type="entry name" value="HTH_24"/>
    <property type="match status" value="1"/>
</dbReference>
<evidence type="ECO:0000313" key="3">
    <source>
        <dbReference type="Proteomes" id="UP000095706"/>
    </source>
</evidence>
<accession>A0A174F0Q6</accession>
<dbReference type="EMBL" id="CYYV01000009">
    <property type="protein sequence ID" value="CUO43922.1"/>
    <property type="molecule type" value="Genomic_DNA"/>
</dbReference>
<dbReference type="InterPro" id="IPR011009">
    <property type="entry name" value="Kinase-like_dom_sf"/>
</dbReference>